<comment type="caution">
    <text evidence="3">The sequence shown here is derived from an EMBL/GenBank/DDBJ whole genome shotgun (WGS) entry which is preliminary data.</text>
</comment>
<evidence type="ECO:0000256" key="1">
    <source>
        <dbReference type="ARBA" id="ARBA00004684"/>
    </source>
</evidence>
<organism evidence="3 4">
    <name type="scientific">Haloactinomyces albus</name>
    <dbReference type="NCBI Taxonomy" id="1352928"/>
    <lineage>
        <taxon>Bacteria</taxon>
        <taxon>Bacillati</taxon>
        <taxon>Actinomycetota</taxon>
        <taxon>Actinomycetes</taxon>
        <taxon>Actinopolysporales</taxon>
        <taxon>Actinopolysporaceae</taxon>
        <taxon>Haloactinomyces</taxon>
    </lineage>
</organism>
<dbReference type="PANTHER" id="PTHR31480">
    <property type="entry name" value="BIFUNCTIONAL LYCOPENE CYCLASE/PHYTOENE SYNTHASE"/>
    <property type="match status" value="1"/>
</dbReference>
<dbReference type="InterPro" id="IPR019845">
    <property type="entry name" value="Squalene/phytoene_synthase_CS"/>
</dbReference>
<sequence>MTRHELRAAGIHDPELRAAYQRCRHLNARHGRTYFLATRLLSPTQRPAVHALYGFARWVDDIVDDLDPAHGAQARIEELDALDTALHSGLRDGHSEHPILAALVDTATRYGIAHSHFTEFMRSMREDLTVTDYPTRAALDSYVYGSANVIGLQVLPVLGTVTSHDRAAPRAAALGNAFQLTNFLRDLDEDLGRGRVYLPADELAAFGVDRERLLWCRRVGRPDRRVRRALADQVARTRAIYRYAQPGIDMLDPISRPCVATAFTLYGKILDELVESDYDVFGRRVAVSSACRLGVAGTAVAGVVAARTRARLTGGRHPLSSITANSLEVR</sequence>
<dbReference type="InterPro" id="IPR044843">
    <property type="entry name" value="Trans_IPPS_bact-type"/>
</dbReference>
<dbReference type="SUPFAM" id="SSF48576">
    <property type="entry name" value="Terpenoid synthases"/>
    <property type="match status" value="1"/>
</dbReference>
<evidence type="ECO:0000256" key="2">
    <source>
        <dbReference type="ARBA" id="ARBA00022679"/>
    </source>
</evidence>
<dbReference type="Gene3D" id="1.10.600.10">
    <property type="entry name" value="Farnesyl Diphosphate Synthase"/>
    <property type="match status" value="1"/>
</dbReference>
<dbReference type="SFLD" id="SFLDS00005">
    <property type="entry name" value="Isoprenoid_Synthase_Type_I"/>
    <property type="match status" value="1"/>
</dbReference>
<dbReference type="Proteomes" id="UP001180845">
    <property type="component" value="Unassembled WGS sequence"/>
</dbReference>
<dbReference type="EC" id="2.5.1.32" evidence="3"/>
<dbReference type="InterPro" id="IPR008949">
    <property type="entry name" value="Isoprenoid_synthase_dom_sf"/>
</dbReference>
<dbReference type="GO" id="GO:0051996">
    <property type="term" value="F:squalene synthase [NAD(P)H] activity"/>
    <property type="evidence" value="ECO:0007669"/>
    <property type="project" value="InterPro"/>
</dbReference>
<keyword evidence="4" id="KW-1185">Reference proteome</keyword>
<dbReference type="EMBL" id="JAVDXW010000001">
    <property type="protein sequence ID" value="MDR7299963.1"/>
    <property type="molecule type" value="Genomic_DNA"/>
</dbReference>
<reference evidence="3" key="1">
    <citation type="submission" date="2023-07" db="EMBL/GenBank/DDBJ databases">
        <title>Sequencing the genomes of 1000 actinobacteria strains.</title>
        <authorList>
            <person name="Klenk H.-P."/>
        </authorList>
    </citation>
    <scope>NUCLEOTIDE SEQUENCE</scope>
    <source>
        <strain evidence="3">DSM 45977</strain>
    </source>
</reference>
<evidence type="ECO:0000313" key="3">
    <source>
        <dbReference type="EMBL" id="MDR7299963.1"/>
    </source>
</evidence>
<name>A0AAE3ZA65_9ACTN</name>
<dbReference type="PROSITE" id="PS01045">
    <property type="entry name" value="SQUALEN_PHYTOEN_SYN_2"/>
    <property type="match status" value="1"/>
</dbReference>
<proteinExistence type="predicted"/>
<dbReference type="InterPro" id="IPR033904">
    <property type="entry name" value="Trans_IPPS_HH"/>
</dbReference>
<dbReference type="Pfam" id="PF00494">
    <property type="entry name" value="SQS_PSY"/>
    <property type="match status" value="1"/>
</dbReference>
<dbReference type="RefSeq" id="WP_310267917.1">
    <property type="nucleotide sequence ID" value="NZ_JAVDXW010000001.1"/>
</dbReference>
<dbReference type="CDD" id="cd00683">
    <property type="entry name" value="Trans_IPPS_HH"/>
    <property type="match status" value="1"/>
</dbReference>
<dbReference type="InterPro" id="IPR002060">
    <property type="entry name" value="Squ/phyt_synthse"/>
</dbReference>
<dbReference type="SFLD" id="SFLDG01212">
    <property type="entry name" value="Phytoene_synthase_like"/>
    <property type="match status" value="1"/>
</dbReference>
<dbReference type="GO" id="GO:0004311">
    <property type="term" value="F:geranylgeranyl diphosphate synthase activity"/>
    <property type="evidence" value="ECO:0007669"/>
    <property type="project" value="InterPro"/>
</dbReference>
<protein>
    <submittedName>
        <fullName evidence="3">Phytoene synthase</fullName>
        <ecNumber evidence="3">2.5.1.32</ecNumber>
    </submittedName>
</protein>
<dbReference type="GO" id="GO:0016117">
    <property type="term" value="P:carotenoid biosynthetic process"/>
    <property type="evidence" value="ECO:0007669"/>
    <property type="project" value="UniProtKB-ARBA"/>
</dbReference>
<gene>
    <name evidence="3" type="ORF">JOF55_000144</name>
</gene>
<evidence type="ECO:0000313" key="4">
    <source>
        <dbReference type="Proteomes" id="UP001180845"/>
    </source>
</evidence>
<accession>A0AAE3ZA65</accession>
<comment type="pathway">
    <text evidence="1">Carotenoid biosynthesis; phytoene biosynthesis.</text>
</comment>
<dbReference type="SFLD" id="SFLDG01018">
    <property type="entry name" value="Squalene/Phytoene_Synthase_Lik"/>
    <property type="match status" value="1"/>
</dbReference>
<dbReference type="AlphaFoldDB" id="A0AAE3ZA65"/>
<keyword evidence="2 3" id="KW-0808">Transferase</keyword>